<accession>A0A1W1ZK70</accession>
<dbReference type="AlphaFoldDB" id="A0A1W1ZK70"/>
<dbReference type="Proteomes" id="UP000192738">
    <property type="component" value="Unassembled WGS sequence"/>
</dbReference>
<dbReference type="PROSITE" id="PS51257">
    <property type="entry name" value="PROKAR_LIPOPROTEIN"/>
    <property type="match status" value="1"/>
</dbReference>
<feature type="signal peptide" evidence="1">
    <location>
        <begin position="1"/>
        <end position="30"/>
    </location>
</feature>
<evidence type="ECO:0000313" key="3">
    <source>
        <dbReference type="Proteomes" id="UP000192738"/>
    </source>
</evidence>
<keyword evidence="1" id="KW-0732">Signal</keyword>
<keyword evidence="3" id="KW-1185">Reference proteome</keyword>
<sequence length="58" mass="6614">MELKKYIQLCLICLAVFLGSCCFLSPRVEAADKVVWTTTNLYYELNSDGKPKDVLLKK</sequence>
<feature type="chain" id="PRO_5039632525" evidence="1">
    <location>
        <begin position="31"/>
        <end position="58"/>
    </location>
</feature>
<evidence type="ECO:0000256" key="1">
    <source>
        <dbReference type="SAM" id="SignalP"/>
    </source>
</evidence>
<dbReference type="STRING" id="112901.SAMN04488500_1046"/>
<reference evidence="2 3" key="1">
    <citation type="submission" date="2017-04" db="EMBL/GenBank/DDBJ databases">
        <authorList>
            <person name="Afonso C.L."/>
            <person name="Miller P.J."/>
            <person name="Scott M.A."/>
            <person name="Spackman E."/>
            <person name="Goraichik I."/>
            <person name="Dimitrov K.M."/>
            <person name="Suarez D.L."/>
            <person name="Swayne D.E."/>
        </authorList>
    </citation>
    <scope>NUCLEOTIDE SEQUENCE [LARGE SCALE GENOMIC DNA]</scope>
    <source>
        <strain evidence="2 3">DSM 5090</strain>
    </source>
</reference>
<name>A0A1W1ZK70_9FIRM</name>
<dbReference type="EMBL" id="FWXI01000004">
    <property type="protein sequence ID" value="SMC48784.1"/>
    <property type="molecule type" value="Genomic_DNA"/>
</dbReference>
<proteinExistence type="predicted"/>
<evidence type="ECO:0000313" key="2">
    <source>
        <dbReference type="EMBL" id="SMC48784.1"/>
    </source>
</evidence>
<gene>
    <name evidence="2" type="ORF">SAMN04488500_1046</name>
</gene>
<protein>
    <submittedName>
        <fullName evidence="2">Uncharacterized protein</fullName>
    </submittedName>
</protein>
<organism evidence="2 3">
    <name type="scientific">Sporomusa malonica</name>
    <dbReference type="NCBI Taxonomy" id="112901"/>
    <lineage>
        <taxon>Bacteria</taxon>
        <taxon>Bacillati</taxon>
        <taxon>Bacillota</taxon>
        <taxon>Negativicutes</taxon>
        <taxon>Selenomonadales</taxon>
        <taxon>Sporomusaceae</taxon>
        <taxon>Sporomusa</taxon>
    </lineage>
</organism>